<proteinExistence type="predicted"/>
<reference evidence="2" key="1">
    <citation type="submission" date="2022-11" db="UniProtKB">
        <authorList>
            <consortium name="WormBaseParasite"/>
        </authorList>
    </citation>
    <scope>IDENTIFICATION</scope>
</reference>
<dbReference type="Proteomes" id="UP000887565">
    <property type="component" value="Unplaced"/>
</dbReference>
<dbReference type="AlphaFoldDB" id="A0A915K559"/>
<evidence type="ECO:0000313" key="1">
    <source>
        <dbReference type="Proteomes" id="UP000887565"/>
    </source>
</evidence>
<evidence type="ECO:0000313" key="2">
    <source>
        <dbReference type="WBParaSite" id="nRc.2.0.1.t33468-RA"/>
    </source>
</evidence>
<sequence>MTKPSPEPILWNPLSILTHRRPQLPSALQIEACDALEQLSTAATRITNNVPTVQLIDQIMGALSDQVQAQQLRVQREIHKRAFRHPSRTNATTNFNDHHHSCSM</sequence>
<keyword evidence="1" id="KW-1185">Reference proteome</keyword>
<name>A0A915K559_ROMCU</name>
<protein>
    <submittedName>
        <fullName evidence="2">Uncharacterized protein</fullName>
    </submittedName>
</protein>
<accession>A0A915K559</accession>
<organism evidence="1 2">
    <name type="scientific">Romanomermis culicivorax</name>
    <name type="common">Nematode worm</name>
    <dbReference type="NCBI Taxonomy" id="13658"/>
    <lineage>
        <taxon>Eukaryota</taxon>
        <taxon>Metazoa</taxon>
        <taxon>Ecdysozoa</taxon>
        <taxon>Nematoda</taxon>
        <taxon>Enoplea</taxon>
        <taxon>Dorylaimia</taxon>
        <taxon>Mermithida</taxon>
        <taxon>Mermithoidea</taxon>
        <taxon>Mermithidae</taxon>
        <taxon>Romanomermis</taxon>
    </lineage>
</organism>
<dbReference type="WBParaSite" id="nRc.2.0.1.t33468-RA">
    <property type="protein sequence ID" value="nRc.2.0.1.t33468-RA"/>
    <property type="gene ID" value="nRc.2.0.1.g33468"/>
</dbReference>